<sequence>MGRAHRTRDSVRRTLRRAAALDVDFVKTYVRAPGEGMAEAAEAARALGVPSGSHLCAPGRAAGQSLTTHLQATQRLEFGHATTPLGRIGQDLAQQYADGSFALIVTPFTAQILLAADPRLADDPRVTRVMPPSGTTWLEVADHLRRGSCCRPGTDGG</sequence>
<gene>
    <name evidence="1" type="ORF">AQI95_32665</name>
</gene>
<dbReference type="AlphaFoldDB" id="A0A101NXL8"/>
<dbReference type="SUPFAM" id="SSF51556">
    <property type="entry name" value="Metallo-dependent hydrolases"/>
    <property type="match status" value="1"/>
</dbReference>
<dbReference type="EMBL" id="LMWN01000044">
    <property type="protein sequence ID" value="KUN01219.1"/>
    <property type="molecule type" value="Genomic_DNA"/>
</dbReference>
<comment type="caution">
    <text evidence="1">The sequence shown here is derived from an EMBL/GenBank/DDBJ whole genome shotgun (WGS) entry which is preliminary data.</text>
</comment>
<dbReference type="STRING" id="67386.AQI95_32665"/>
<accession>A0A101NXL8</accession>
<protein>
    <submittedName>
        <fullName evidence="1">Uncharacterized protein</fullName>
    </submittedName>
</protein>
<dbReference type="Proteomes" id="UP000053127">
    <property type="component" value="Unassembled WGS sequence"/>
</dbReference>
<organism evidence="1 2">
    <name type="scientific">Streptomyces yokosukanensis</name>
    <dbReference type="NCBI Taxonomy" id="67386"/>
    <lineage>
        <taxon>Bacteria</taxon>
        <taxon>Bacillati</taxon>
        <taxon>Actinomycetota</taxon>
        <taxon>Actinomycetes</taxon>
        <taxon>Kitasatosporales</taxon>
        <taxon>Streptomycetaceae</taxon>
        <taxon>Streptomyces</taxon>
    </lineage>
</organism>
<evidence type="ECO:0000313" key="2">
    <source>
        <dbReference type="Proteomes" id="UP000053127"/>
    </source>
</evidence>
<proteinExistence type="predicted"/>
<reference evidence="1 2" key="1">
    <citation type="submission" date="2015-10" db="EMBL/GenBank/DDBJ databases">
        <title>Draft genome sequence of Streptomyces yokosukanensis DSM 40224, type strain for the species Streptomyces yokosukanensis.</title>
        <authorList>
            <person name="Ruckert C."/>
            <person name="Winkler A."/>
            <person name="Kalinowski J."/>
            <person name="Kampfer P."/>
            <person name="Glaeser S."/>
        </authorList>
    </citation>
    <scope>NUCLEOTIDE SEQUENCE [LARGE SCALE GENOMIC DNA]</scope>
    <source>
        <strain evidence="1 2">DSM 40224</strain>
    </source>
</reference>
<keyword evidence="2" id="KW-1185">Reference proteome</keyword>
<dbReference type="InterPro" id="IPR032466">
    <property type="entry name" value="Metal_Hydrolase"/>
</dbReference>
<evidence type="ECO:0000313" key="1">
    <source>
        <dbReference type="EMBL" id="KUN01219.1"/>
    </source>
</evidence>
<name>A0A101NXL8_9ACTN</name>